<dbReference type="AlphaFoldDB" id="A0A3R6NK87"/>
<dbReference type="Gene3D" id="2.60.120.260">
    <property type="entry name" value="Galactose-binding domain-like"/>
    <property type="match status" value="1"/>
</dbReference>
<evidence type="ECO:0000313" key="4">
    <source>
        <dbReference type="Proteomes" id="UP000286260"/>
    </source>
</evidence>
<dbReference type="Gene3D" id="3.40.50.1110">
    <property type="entry name" value="SGNH hydrolase"/>
    <property type="match status" value="1"/>
</dbReference>
<dbReference type="SUPFAM" id="SSF52266">
    <property type="entry name" value="SGNH hydrolase"/>
    <property type="match status" value="1"/>
</dbReference>
<dbReference type="GO" id="GO:0016788">
    <property type="term" value="F:hydrolase activity, acting on ester bonds"/>
    <property type="evidence" value="ECO:0007669"/>
    <property type="project" value="UniProtKB-ARBA"/>
</dbReference>
<organism evidence="3 4">
    <name type="scientific">Parabacteroides merdae</name>
    <dbReference type="NCBI Taxonomy" id="46503"/>
    <lineage>
        <taxon>Bacteria</taxon>
        <taxon>Pseudomonadati</taxon>
        <taxon>Bacteroidota</taxon>
        <taxon>Bacteroidia</taxon>
        <taxon>Bacteroidales</taxon>
        <taxon>Tannerellaceae</taxon>
        <taxon>Parabacteroides</taxon>
    </lineage>
</organism>
<dbReference type="Pfam" id="PF13472">
    <property type="entry name" value="Lipase_GDSL_2"/>
    <property type="match status" value="1"/>
</dbReference>
<accession>A0A3R6NK87</accession>
<dbReference type="InterPro" id="IPR029058">
    <property type="entry name" value="AB_hydrolase_fold"/>
</dbReference>
<dbReference type="Pfam" id="PF00326">
    <property type="entry name" value="Peptidase_S9"/>
    <property type="match status" value="1"/>
</dbReference>
<comment type="caution">
    <text evidence="3">The sequence shown here is derived from an EMBL/GenBank/DDBJ whole genome shotgun (WGS) entry which is preliminary data.</text>
</comment>
<evidence type="ECO:0000259" key="2">
    <source>
        <dbReference type="Pfam" id="PF13472"/>
    </source>
</evidence>
<dbReference type="GO" id="GO:0008236">
    <property type="term" value="F:serine-type peptidase activity"/>
    <property type="evidence" value="ECO:0007669"/>
    <property type="project" value="InterPro"/>
</dbReference>
<reference evidence="3 4" key="1">
    <citation type="submission" date="2018-08" db="EMBL/GenBank/DDBJ databases">
        <title>A genome reference for cultivated species of the human gut microbiota.</title>
        <authorList>
            <person name="Zou Y."/>
            <person name="Xue W."/>
            <person name="Luo G."/>
        </authorList>
    </citation>
    <scope>NUCLEOTIDE SEQUENCE [LARGE SCALE GENOMIC DNA]</scope>
    <source>
        <strain evidence="3 4">AM34-17</strain>
    </source>
</reference>
<feature type="domain" description="SGNH hydrolase-type esterase" evidence="2">
    <location>
        <begin position="305"/>
        <end position="472"/>
    </location>
</feature>
<evidence type="ECO:0000259" key="1">
    <source>
        <dbReference type="Pfam" id="PF00326"/>
    </source>
</evidence>
<dbReference type="InterPro" id="IPR036514">
    <property type="entry name" value="SGNH_hydro_sf"/>
</dbReference>
<name>A0A3R6NK87_9BACT</name>
<evidence type="ECO:0000313" key="3">
    <source>
        <dbReference type="EMBL" id="RHC83856.1"/>
    </source>
</evidence>
<dbReference type="PANTHER" id="PTHR34407">
    <property type="entry name" value="EXPRESSED PROTEIN"/>
    <property type="match status" value="1"/>
</dbReference>
<dbReference type="Gene3D" id="3.40.50.1820">
    <property type="entry name" value="alpha/beta hydrolase"/>
    <property type="match status" value="1"/>
</dbReference>
<protein>
    <submittedName>
        <fullName evidence="3">SGNH/GDSL hydrolase family protein</fullName>
    </submittedName>
</protein>
<feature type="domain" description="Peptidase S9 prolyl oligopeptidase catalytic" evidence="1">
    <location>
        <begin position="128"/>
        <end position="254"/>
    </location>
</feature>
<sequence length="650" mass="73700">MYVCFSNVNFINTMIIMKKIIYLVLLALITGLAAQAHEKTGEWNGCDRYDFTFKDRQATIVVPKKAAKGNPWIWRPAFFDAFPSVDKALLEKGFHIVYYDVTHLYGSPRAVSLGTEFYENMTDLYNLSEKVTLEGFSRGGLFVFNWAAQNTEKVACIYVDAPVCDVFSWPGRKNTALWNDLLKEWNLTDAGMEHFKGNPIDNLAPIAAAGIPIISVCGDSDQTVPYKENMDVVRSRYLAAGGPVEVILKKGCGHHPHSLDNPEPVVDFILRQQPEYEKYIHYNVRGSLQNSFRKFEKERQARVAFLGGSITEMDGWRNMIERQLQQRFPYTQFEWVEAGIGSTGTTPGSFRLQHDILSKGKVDLLFVEAAVNDDTNGFSALEQIRGMEGEVRHALESNPEMDIVMLHFIYDPFIPMIARRQMPDVILNHERVANHYLIPSINLCQEIGERMKNGEFTWDEFGGTHPKPFGHKFYAAAIGHLFDEMWKGVSPEGTIAAHDIPAKPLDAYSYYNGDFIALEKAHLNKGWKLVDNWHPNNKAGKRNGFVDVPMLEATRPGDRLTLDFRGKAIGIFCISGPSAGILEYSVDGAPFKELDTFTEWSHNLYIPWVYMLETELKDTDHKLVLRISKKKNPASQGTECQIRNFVVNGR</sequence>
<proteinExistence type="predicted"/>
<dbReference type="EMBL" id="QSII01000016">
    <property type="protein sequence ID" value="RHC83856.1"/>
    <property type="molecule type" value="Genomic_DNA"/>
</dbReference>
<keyword evidence="3" id="KW-0378">Hydrolase</keyword>
<dbReference type="PANTHER" id="PTHR34407:SF1">
    <property type="entry name" value="SGNH HYDROLASE-TYPE ESTERASE DOMAIN-CONTAINING PROTEIN"/>
    <property type="match status" value="1"/>
</dbReference>
<gene>
    <name evidence="3" type="ORF">DW828_12235</name>
</gene>
<dbReference type="InterPro" id="IPR001375">
    <property type="entry name" value="Peptidase_S9_cat"/>
</dbReference>
<dbReference type="Proteomes" id="UP000286260">
    <property type="component" value="Unassembled WGS sequence"/>
</dbReference>
<dbReference type="InterPro" id="IPR013830">
    <property type="entry name" value="SGNH_hydro"/>
</dbReference>
<dbReference type="RefSeq" id="WP_005645656.1">
    <property type="nucleotide sequence ID" value="NZ_DAWDXW010000043.1"/>
</dbReference>
<dbReference type="GO" id="GO:0006508">
    <property type="term" value="P:proteolysis"/>
    <property type="evidence" value="ECO:0007669"/>
    <property type="project" value="InterPro"/>
</dbReference>
<dbReference type="CDD" id="cd00229">
    <property type="entry name" value="SGNH_hydrolase"/>
    <property type="match status" value="1"/>
</dbReference>
<dbReference type="SUPFAM" id="SSF53474">
    <property type="entry name" value="alpha/beta-Hydrolases"/>
    <property type="match status" value="1"/>
</dbReference>